<dbReference type="InterPro" id="IPR011009">
    <property type="entry name" value="Kinase-like_dom_sf"/>
</dbReference>
<evidence type="ECO:0000256" key="6">
    <source>
        <dbReference type="ARBA" id="ARBA00022840"/>
    </source>
</evidence>
<dbReference type="OrthoDB" id="272141at2759"/>
<comment type="caution">
    <text evidence="9">The sequence shown here is derived from an EMBL/GenBank/DDBJ whole genome shotgun (WGS) entry which is preliminary data.</text>
</comment>
<dbReference type="GO" id="GO:0090090">
    <property type="term" value="P:negative regulation of canonical Wnt signaling pathway"/>
    <property type="evidence" value="ECO:0007669"/>
    <property type="project" value="TreeGrafter"/>
</dbReference>
<dbReference type="GO" id="GO:0070507">
    <property type="term" value="P:regulation of microtubule cytoskeleton organization"/>
    <property type="evidence" value="ECO:0007669"/>
    <property type="project" value="TreeGrafter"/>
</dbReference>
<dbReference type="GO" id="GO:0005524">
    <property type="term" value="F:ATP binding"/>
    <property type="evidence" value="ECO:0007669"/>
    <property type="project" value="UniProtKB-UniRule"/>
</dbReference>
<evidence type="ECO:0000256" key="5">
    <source>
        <dbReference type="ARBA" id="ARBA00022777"/>
    </source>
</evidence>
<feature type="domain" description="Protein kinase" evidence="8">
    <location>
        <begin position="55"/>
        <end position="184"/>
    </location>
</feature>
<evidence type="ECO:0000313" key="9">
    <source>
        <dbReference type="EMBL" id="CAF1632211.1"/>
    </source>
</evidence>
<protein>
    <recommendedName>
        <fullName evidence="8">Protein kinase domain-containing protein</fullName>
    </recommendedName>
</protein>
<dbReference type="GO" id="GO:0007165">
    <property type="term" value="P:signal transduction"/>
    <property type="evidence" value="ECO:0007669"/>
    <property type="project" value="TreeGrafter"/>
</dbReference>
<organism evidence="9 11">
    <name type="scientific">Didymodactylos carnosus</name>
    <dbReference type="NCBI Taxonomy" id="1234261"/>
    <lineage>
        <taxon>Eukaryota</taxon>
        <taxon>Metazoa</taxon>
        <taxon>Spiralia</taxon>
        <taxon>Gnathifera</taxon>
        <taxon>Rotifera</taxon>
        <taxon>Eurotatoria</taxon>
        <taxon>Bdelloidea</taxon>
        <taxon>Philodinida</taxon>
        <taxon>Philodinidae</taxon>
        <taxon>Didymodactylos</taxon>
    </lineage>
</organism>
<dbReference type="PROSITE" id="PS00107">
    <property type="entry name" value="PROTEIN_KINASE_ATP"/>
    <property type="match status" value="1"/>
</dbReference>
<dbReference type="EMBL" id="CAJOBC010111966">
    <property type="protein sequence ID" value="CAF4532503.1"/>
    <property type="molecule type" value="Genomic_DNA"/>
</dbReference>
<evidence type="ECO:0000313" key="11">
    <source>
        <dbReference type="Proteomes" id="UP000663829"/>
    </source>
</evidence>
<keyword evidence="6 7" id="KW-0067">ATP-binding</keyword>
<accession>A0A816D447</accession>
<keyword evidence="11" id="KW-1185">Reference proteome</keyword>
<dbReference type="GO" id="GO:0030424">
    <property type="term" value="C:axon"/>
    <property type="evidence" value="ECO:0007669"/>
    <property type="project" value="TreeGrafter"/>
</dbReference>
<evidence type="ECO:0000256" key="3">
    <source>
        <dbReference type="ARBA" id="ARBA00022679"/>
    </source>
</evidence>
<dbReference type="GO" id="GO:0030154">
    <property type="term" value="P:cell differentiation"/>
    <property type="evidence" value="ECO:0007669"/>
    <property type="project" value="TreeGrafter"/>
</dbReference>
<dbReference type="InterPro" id="IPR017441">
    <property type="entry name" value="Protein_kinase_ATP_BS"/>
</dbReference>
<dbReference type="GO" id="GO:0032436">
    <property type="term" value="P:positive regulation of proteasomal ubiquitin-dependent protein catabolic process"/>
    <property type="evidence" value="ECO:0007669"/>
    <property type="project" value="TreeGrafter"/>
</dbReference>
<dbReference type="SMART" id="SM00220">
    <property type="entry name" value="S_TKc"/>
    <property type="match status" value="1"/>
</dbReference>
<dbReference type="GO" id="GO:0005829">
    <property type="term" value="C:cytosol"/>
    <property type="evidence" value="ECO:0007669"/>
    <property type="project" value="TreeGrafter"/>
</dbReference>
<evidence type="ECO:0000256" key="7">
    <source>
        <dbReference type="PROSITE-ProRule" id="PRU10141"/>
    </source>
</evidence>
<keyword evidence="5" id="KW-0418">Kinase</keyword>
<comment type="similarity">
    <text evidence="1">Belongs to the protein kinase superfamily. CMGC Ser/Thr protein kinase family. GSK-3 subfamily.</text>
</comment>
<keyword evidence="2" id="KW-0723">Serine/threonine-protein kinase</keyword>
<evidence type="ECO:0000259" key="8">
    <source>
        <dbReference type="PROSITE" id="PS50011"/>
    </source>
</evidence>
<dbReference type="Proteomes" id="UP000663829">
    <property type="component" value="Unassembled WGS sequence"/>
</dbReference>
<proteinExistence type="inferred from homology"/>
<evidence type="ECO:0000256" key="4">
    <source>
        <dbReference type="ARBA" id="ARBA00022741"/>
    </source>
</evidence>
<dbReference type="AlphaFoldDB" id="A0A816D447"/>
<keyword evidence="3" id="KW-0808">Transferase</keyword>
<dbReference type="InterPro" id="IPR050591">
    <property type="entry name" value="GSK-3"/>
</dbReference>
<evidence type="ECO:0000313" key="10">
    <source>
        <dbReference type="EMBL" id="CAF4532503.1"/>
    </source>
</evidence>
<evidence type="ECO:0000256" key="1">
    <source>
        <dbReference type="ARBA" id="ARBA00005527"/>
    </source>
</evidence>
<dbReference type="PANTHER" id="PTHR24057:SF20">
    <property type="entry name" value="PROTEIN KINASE DOMAIN-CONTAINING PROTEIN"/>
    <property type="match status" value="1"/>
</dbReference>
<dbReference type="Pfam" id="PF00069">
    <property type="entry name" value="Pkinase"/>
    <property type="match status" value="1"/>
</dbReference>
<dbReference type="GO" id="GO:0005634">
    <property type="term" value="C:nucleus"/>
    <property type="evidence" value="ECO:0007669"/>
    <property type="project" value="TreeGrafter"/>
</dbReference>
<sequence>MSVVSQVTEPDAVNDYGSDVLNQPFPIRVMALKVEGSTHPTSQSTQVQHQIELQIGEREKIGQGTFGKVFRAKLLNTEEIIAIKEVEMEEKFKSRELDMLKMLNHPNIVKLKYFFHSTSVHDNKDMLYLVMEYMPMSAHRLIQDYRRNHKILPLFYIKLFVYQMLRGLAFLAANGVVSCTPYKT</sequence>
<dbReference type="EMBL" id="CAJNOQ010044000">
    <property type="protein sequence ID" value="CAF1632211.1"/>
    <property type="molecule type" value="Genomic_DNA"/>
</dbReference>
<dbReference type="GO" id="GO:0004674">
    <property type="term" value="F:protein serine/threonine kinase activity"/>
    <property type="evidence" value="ECO:0007669"/>
    <property type="project" value="UniProtKB-KW"/>
</dbReference>
<dbReference type="SUPFAM" id="SSF56112">
    <property type="entry name" value="Protein kinase-like (PK-like)"/>
    <property type="match status" value="1"/>
</dbReference>
<dbReference type="Proteomes" id="UP000681722">
    <property type="component" value="Unassembled WGS sequence"/>
</dbReference>
<keyword evidence="4 7" id="KW-0547">Nucleotide-binding</keyword>
<dbReference type="PANTHER" id="PTHR24057">
    <property type="entry name" value="GLYCOGEN SYNTHASE KINASE-3 ALPHA"/>
    <property type="match status" value="1"/>
</dbReference>
<reference evidence="9" key="1">
    <citation type="submission" date="2021-02" db="EMBL/GenBank/DDBJ databases">
        <authorList>
            <person name="Nowell W R."/>
        </authorList>
    </citation>
    <scope>NUCLEOTIDE SEQUENCE</scope>
</reference>
<evidence type="ECO:0000256" key="2">
    <source>
        <dbReference type="ARBA" id="ARBA00022527"/>
    </source>
</evidence>
<dbReference type="PROSITE" id="PS50011">
    <property type="entry name" value="PROTEIN_KINASE_DOM"/>
    <property type="match status" value="1"/>
</dbReference>
<gene>
    <name evidence="9" type="ORF">GPM918_LOCUS44414</name>
    <name evidence="10" type="ORF">SRO942_LOCUS46258</name>
</gene>
<dbReference type="Gene3D" id="3.30.200.20">
    <property type="entry name" value="Phosphorylase Kinase, domain 1"/>
    <property type="match status" value="1"/>
</dbReference>
<name>A0A816D447_9BILA</name>
<dbReference type="InterPro" id="IPR000719">
    <property type="entry name" value="Prot_kinase_dom"/>
</dbReference>
<feature type="binding site" evidence="7">
    <location>
        <position position="84"/>
    </location>
    <ligand>
        <name>ATP</name>
        <dbReference type="ChEBI" id="CHEBI:30616"/>
    </ligand>
</feature>